<evidence type="ECO:0000313" key="8">
    <source>
        <dbReference type="Proteomes" id="UP000288859"/>
    </source>
</evidence>
<keyword evidence="4" id="KW-0804">Transcription</keyword>
<evidence type="ECO:0000256" key="6">
    <source>
        <dbReference type="SAM" id="MobiDB-lite"/>
    </source>
</evidence>
<feature type="region of interest" description="Disordered" evidence="6">
    <location>
        <begin position="1"/>
        <end position="31"/>
    </location>
</feature>
<gene>
    <name evidence="7" type="ORF">B0A52_03524</name>
</gene>
<comment type="similarity">
    <text evidence="2">Belongs to the eukaryotic RPA49/POLR1E RNA polymerase subunit family.</text>
</comment>
<feature type="region of interest" description="Disordered" evidence="6">
    <location>
        <begin position="116"/>
        <end position="146"/>
    </location>
</feature>
<dbReference type="InterPro" id="IPR009668">
    <property type="entry name" value="RNA_pol-assoc_fac_A49-like"/>
</dbReference>
<dbReference type="VEuPathDB" id="FungiDB:PV10_06117"/>
<feature type="compositionally biased region" description="Basic and acidic residues" evidence="6">
    <location>
        <begin position="1"/>
        <end position="26"/>
    </location>
</feature>
<proteinExistence type="inferred from homology"/>
<evidence type="ECO:0000256" key="5">
    <source>
        <dbReference type="ARBA" id="ARBA00023242"/>
    </source>
</evidence>
<dbReference type="GO" id="GO:0003677">
    <property type="term" value="F:DNA binding"/>
    <property type="evidence" value="ECO:0007669"/>
    <property type="project" value="InterPro"/>
</dbReference>
<dbReference type="OrthoDB" id="532500at2759"/>
<evidence type="ECO:0000313" key="7">
    <source>
        <dbReference type="EMBL" id="RVX71158.1"/>
    </source>
</evidence>
<comment type="subcellular location">
    <subcellularLocation>
        <location evidence="1">Nucleus</location>
        <location evidence="1">Nucleolus</location>
    </subcellularLocation>
</comment>
<dbReference type="AlphaFoldDB" id="A0A438N601"/>
<dbReference type="GO" id="GO:0000428">
    <property type="term" value="C:DNA-directed RNA polymerase complex"/>
    <property type="evidence" value="ECO:0007669"/>
    <property type="project" value="UniProtKB-KW"/>
</dbReference>
<evidence type="ECO:0000256" key="2">
    <source>
        <dbReference type="ARBA" id="ARBA00009430"/>
    </source>
</evidence>
<evidence type="ECO:0000256" key="1">
    <source>
        <dbReference type="ARBA" id="ARBA00004604"/>
    </source>
</evidence>
<dbReference type="Proteomes" id="UP000288859">
    <property type="component" value="Unassembled WGS sequence"/>
</dbReference>
<feature type="region of interest" description="Disordered" evidence="6">
    <location>
        <begin position="315"/>
        <end position="334"/>
    </location>
</feature>
<evidence type="ECO:0000256" key="4">
    <source>
        <dbReference type="ARBA" id="ARBA00023163"/>
    </source>
</evidence>
<dbReference type="GO" id="GO:0005730">
    <property type="term" value="C:nucleolus"/>
    <property type="evidence" value="ECO:0007669"/>
    <property type="project" value="UniProtKB-SubCell"/>
</dbReference>
<accession>A0A438N601</accession>
<organism evidence="7 8">
    <name type="scientific">Exophiala mesophila</name>
    <name type="common">Black yeast-like fungus</name>
    <dbReference type="NCBI Taxonomy" id="212818"/>
    <lineage>
        <taxon>Eukaryota</taxon>
        <taxon>Fungi</taxon>
        <taxon>Dikarya</taxon>
        <taxon>Ascomycota</taxon>
        <taxon>Pezizomycotina</taxon>
        <taxon>Eurotiomycetes</taxon>
        <taxon>Chaetothyriomycetidae</taxon>
        <taxon>Chaetothyriales</taxon>
        <taxon>Herpotrichiellaceae</taxon>
        <taxon>Exophiala</taxon>
    </lineage>
</organism>
<evidence type="ECO:0000256" key="3">
    <source>
        <dbReference type="ARBA" id="ARBA00022478"/>
    </source>
</evidence>
<keyword evidence="5" id="KW-0539">Nucleus</keyword>
<sequence>MGEKKRKAGSEKSDRPSKKAQTDRVRVSHVASPDIAKPVIASSPGVTLSKELAFQSFSNQKSSNLLLHSSTHPTIDYTATESSVTDVGEKHLKHYIAVFDPASNKLQVTEAKRMTIRSSVRQVPSAADDGDEDDEQQQSQPSSQYTRAALTEAFGTKKSRKAVAAVAENRLLAQRGGDKADDPISRAILSSVDDIDDGLLMESITGEDGTASRANKPLPQADLSATEISQVYPLRSLVFPHPATTTLTQMPTASWKNRVANKKEVSTRSRFVSSRVQDVVQRHLAEPESREHLQTMQLLRYILVLVEMHTYTTRLPSRRPVPPPEKWPERTMSNDTTLSTGFLAAVMRHFFPMSAGGLPTTHAKTLLTTTILALTLQIPPPKFRPGAEILVADPTEIALDLALQPKDVSKLYRELGCKMAPVSDAELRSWGWDKLADRIGKKVTGADGEEVTIPRPKWPKLKFPIDFPKVSAGRPKQRGR</sequence>
<dbReference type="Pfam" id="PF06870">
    <property type="entry name" value="RNA_pol_I_A49"/>
    <property type="match status" value="1"/>
</dbReference>
<reference evidence="7 8" key="1">
    <citation type="submission" date="2017-03" db="EMBL/GenBank/DDBJ databases">
        <title>Genomes of endolithic fungi from Antarctica.</title>
        <authorList>
            <person name="Coleine C."/>
            <person name="Masonjones S."/>
            <person name="Stajich J.E."/>
        </authorList>
    </citation>
    <scope>NUCLEOTIDE SEQUENCE [LARGE SCALE GENOMIC DNA]</scope>
    <source>
        <strain evidence="7 8">CCFEE 6314</strain>
    </source>
</reference>
<protein>
    <recommendedName>
        <fullName evidence="9">DNA-directed RNA polymerase I subunit RPA49</fullName>
    </recommendedName>
</protein>
<dbReference type="EMBL" id="NAJM01000019">
    <property type="protein sequence ID" value="RVX71158.1"/>
    <property type="molecule type" value="Genomic_DNA"/>
</dbReference>
<keyword evidence="3" id="KW-0240">DNA-directed RNA polymerase</keyword>
<evidence type="ECO:0008006" key="9">
    <source>
        <dbReference type="Google" id="ProtNLM"/>
    </source>
</evidence>
<comment type="caution">
    <text evidence="7">The sequence shown here is derived from an EMBL/GenBank/DDBJ whole genome shotgun (WGS) entry which is preliminary data.</text>
</comment>
<dbReference type="GO" id="GO:0006351">
    <property type="term" value="P:DNA-templated transcription"/>
    <property type="evidence" value="ECO:0007669"/>
    <property type="project" value="InterPro"/>
</dbReference>
<dbReference type="PANTHER" id="PTHR14440">
    <property type="entry name" value="DNA-DIRECTED RNA POLYMERASE I SUBUNIT RPA49"/>
    <property type="match status" value="1"/>
</dbReference>
<name>A0A438N601_EXOME</name>